<dbReference type="EMBL" id="JAXABG010000001">
    <property type="protein sequence ID" value="MDX7081100.1"/>
    <property type="molecule type" value="Genomic_DNA"/>
</dbReference>
<dbReference type="Gene3D" id="4.10.280.80">
    <property type="match status" value="1"/>
</dbReference>
<sequence>MKPLYRQLKSSHYSSDYSSPGYLAAEAVYAEIGYELDTLLKQNPGYANTCAVRMSLALLKAGISFKGRLPIKKGAYKGKTIEPGAKLLADQLHRSSSFGKANIFFNAPDAEKGIGNKKGVVFFNKITNYDGGHIDLIEPENSLLTCHSHCYFNCKEVWFWELS</sequence>
<dbReference type="Gene3D" id="3.90.1720.80">
    <property type="match status" value="1"/>
</dbReference>
<dbReference type="InterPro" id="IPR025562">
    <property type="entry name" value="Tae4"/>
</dbReference>
<gene>
    <name evidence="1" type="ORF">SJ435_01740</name>
</gene>
<protein>
    <submittedName>
        <fullName evidence="1">T6SS effector amidase Tae4 family protein</fullName>
    </submittedName>
</protein>
<reference evidence="1 2" key="1">
    <citation type="submission" date="2023-11" db="EMBL/GenBank/DDBJ databases">
        <title>Detection of rare carbapenemases in Enterobacterales - comparison of two colorimetric and two CIM-based carbapenemase assays.</title>
        <authorList>
            <person name="Schaffarczyk L."/>
            <person name="Noster J."/>
            <person name="Stelzer Y."/>
            <person name="Sattler J."/>
            <person name="Gatermann S."/>
            <person name="Hamprecht A."/>
        </authorList>
    </citation>
    <scope>NUCLEOTIDE SEQUENCE [LARGE SCALE GENOMIC DNA]</scope>
    <source>
        <strain evidence="1 2">CIM-Carb-136</strain>
    </source>
</reference>
<dbReference type="GeneID" id="98188932"/>
<evidence type="ECO:0000313" key="1">
    <source>
        <dbReference type="EMBL" id="MDX7081100.1"/>
    </source>
</evidence>
<dbReference type="Pfam" id="PF14113">
    <property type="entry name" value="Tae4"/>
    <property type="match status" value="1"/>
</dbReference>
<proteinExistence type="predicted"/>
<organism evidence="1 2">
    <name type="scientific">Serratia marcescens</name>
    <dbReference type="NCBI Taxonomy" id="615"/>
    <lineage>
        <taxon>Bacteria</taxon>
        <taxon>Pseudomonadati</taxon>
        <taxon>Pseudomonadota</taxon>
        <taxon>Gammaproteobacteria</taxon>
        <taxon>Enterobacterales</taxon>
        <taxon>Yersiniaceae</taxon>
        <taxon>Serratia</taxon>
    </lineage>
</organism>
<dbReference type="AlphaFoldDB" id="A0A2S4XAQ3"/>
<evidence type="ECO:0000313" key="2">
    <source>
        <dbReference type="Proteomes" id="UP001275057"/>
    </source>
</evidence>
<name>A0A2S4XAQ3_SERMA</name>
<dbReference type="RefSeq" id="WP_033653618.1">
    <property type="nucleotide sequence ID" value="NZ_CAMIRL010000002.1"/>
</dbReference>
<accession>A0A2S4XAQ3</accession>
<dbReference type="Proteomes" id="UP001275057">
    <property type="component" value="Unassembled WGS sequence"/>
</dbReference>
<comment type="caution">
    <text evidence="1">The sequence shown here is derived from an EMBL/GenBank/DDBJ whole genome shotgun (WGS) entry which is preliminary data.</text>
</comment>